<accession>A0ACA9LPE5</accession>
<feature type="non-terminal residue" evidence="1">
    <location>
        <position position="172"/>
    </location>
</feature>
<organism evidence="1 2">
    <name type="scientific">Racocetra persica</name>
    <dbReference type="NCBI Taxonomy" id="160502"/>
    <lineage>
        <taxon>Eukaryota</taxon>
        <taxon>Fungi</taxon>
        <taxon>Fungi incertae sedis</taxon>
        <taxon>Mucoromycota</taxon>
        <taxon>Glomeromycotina</taxon>
        <taxon>Glomeromycetes</taxon>
        <taxon>Diversisporales</taxon>
        <taxon>Gigasporaceae</taxon>
        <taxon>Racocetra</taxon>
    </lineage>
</organism>
<reference evidence="1" key="1">
    <citation type="submission" date="2021-06" db="EMBL/GenBank/DDBJ databases">
        <authorList>
            <person name="Kallberg Y."/>
            <person name="Tangrot J."/>
            <person name="Rosling A."/>
        </authorList>
    </citation>
    <scope>NUCLEOTIDE SEQUENCE</scope>
    <source>
        <strain evidence="1">MA461A</strain>
    </source>
</reference>
<dbReference type="Proteomes" id="UP000789920">
    <property type="component" value="Unassembled WGS sequence"/>
</dbReference>
<dbReference type="EMBL" id="CAJVQC010004590">
    <property type="protein sequence ID" value="CAG8542835.1"/>
    <property type="molecule type" value="Genomic_DNA"/>
</dbReference>
<evidence type="ECO:0000313" key="2">
    <source>
        <dbReference type="Proteomes" id="UP000789920"/>
    </source>
</evidence>
<keyword evidence="2" id="KW-1185">Reference proteome</keyword>
<name>A0ACA9LPE5_9GLOM</name>
<protein>
    <submittedName>
        <fullName evidence="1">17774_t:CDS:1</fullName>
    </submittedName>
</protein>
<evidence type="ECO:0000313" key="1">
    <source>
        <dbReference type="EMBL" id="CAG8542835.1"/>
    </source>
</evidence>
<gene>
    <name evidence="1" type="ORF">RPERSI_LOCUS3631</name>
</gene>
<comment type="caution">
    <text evidence="1">The sequence shown here is derived from an EMBL/GenBank/DDBJ whole genome shotgun (WGS) entry which is preliminary data.</text>
</comment>
<sequence>MSPQRSIPLRSTVPYQQGRQNHYHSNIPPNCRSETSNRNVNKNYQDTESRSRRSISPANKRFRRYSRSPNKQKDKEIALLTTTVQSLINEVRILKADKSTTPKDHDNNEKEVVPSGSGSGSNNGDERNTRSSTEDDINGNYDELYDDYDESQNEINNNNEEHDNFSNANDIS</sequence>
<proteinExistence type="predicted"/>